<evidence type="ECO:0000256" key="1">
    <source>
        <dbReference type="SAM" id="MobiDB-lite"/>
    </source>
</evidence>
<keyword evidence="3" id="KW-1185">Reference proteome</keyword>
<proteinExistence type="predicted"/>
<protein>
    <submittedName>
        <fullName evidence="2">Uncharacterized protein</fullName>
    </submittedName>
</protein>
<dbReference type="EMBL" id="JAUEPS010000060">
    <property type="protein sequence ID" value="KAK0443142.1"/>
    <property type="molecule type" value="Genomic_DNA"/>
</dbReference>
<evidence type="ECO:0000313" key="2">
    <source>
        <dbReference type="EMBL" id="KAK0443142.1"/>
    </source>
</evidence>
<dbReference type="RefSeq" id="XP_060324636.1">
    <property type="nucleotide sequence ID" value="XM_060465621.1"/>
</dbReference>
<feature type="region of interest" description="Disordered" evidence="1">
    <location>
        <begin position="40"/>
        <end position="76"/>
    </location>
</feature>
<accession>A0AA39JJ58</accession>
<dbReference type="AlphaFoldDB" id="A0AA39JJ58"/>
<reference evidence="2" key="1">
    <citation type="submission" date="2023-06" db="EMBL/GenBank/DDBJ databases">
        <authorList>
            <consortium name="Lawrence Berkeley National Laboratory"/>
            <person name="Ahrendt S."/>
            <person name="Sahu N."/>
            <person name="Indic B."/>
            <person name="Wong-Bajracharya J."/>
            <person name="Merenyi Z."/>
            <person name="Ke H.-M."/>
            <person name="Monk M."/>
            <person name="Kocsube S."/>
            <person name="Drula E."/>
            <person name="Lipzen A."/>
            <person name="Balint B."/>
            <person name="Henrissat B."/>
            <person name="Andreopoulos B."/>
            <person name="Martin F.M."/>
            <person name="Harder C.B."/>
            <person name="Rigling D."/>
            <person name="Ford K.L."/>
            <person name="Foster G.D."/>
            <person name="Pangilinan J."/>
            <person name="Papanicolaou A."/>
            <person name="Barry K."/>
            <person name="LaButti K."/>
            <person name="Viragh M."/>
            <person name="Koriabine M."/>
            <person name="Yan M."/>
            <person name="Riley R."/>
            <person name="Champramary S."/>
            <person name="Plett K.L."/>
            <person name="Tsai I.J."/>
            <person name="Slot J."/>
            <person name="Sipos G."/>
            <person name="Plett J."/>
            <person name="Nagy L.G."/>
            <person name="Grigoriev I.V."/>
        </authorList>
    </citation>
    <scope>NUCLEOTIDE SEQUENCE</scope>
    <source>
        <strain evidence="2">CCBAS 213</strain>
    </source>
</reference>
<feature type="compositionally biased region" description="Basic residues" evidence="1">
    <location>
        <begin position="50"/>
        <end position="59"/>
    </location>
</feature>
<feature type="compositionally biased region" description="Low complexity" evidence="1">
    <location>
        <begin position="65"/>
        <end position="76"/>
    </location>
</feature>
<comment type="caution">
    <text evidence="2">The sequence shown here is derived from an EMBL/GenBank/DDBJ whole genome shotgun (WGS) entry which is preliminary data.</text>
</comment>
<dbReference type="GeneID" id="85349169"/>
<gene>
    <name evidence="2" type="ORF">EV420DRAFT_1067906</name>
</gene>
<evidence type="ECO:0000313" key="3">
    <source>
        <dbReference type="Proteomes" id="UP001175211"/>
    </source>
</evidence>
<name>A0AA39JJ58_ARMTA</name>
<sequence>MQRIRIFFAPLQSMFLNRGHICRSDLGTFPGWGENDAILDMPSTSSTTSKPKRHSHKHPVGLGLGHPSSSSLRAAPPPLSLESAGIGMLTSLLSVPSGLCRLTSQPPSKLPPRQPQPQPRSRARARLLLKMPHLTISKFTKRLLYTIPESSTSSLFQGHRCVIGRNAYNEGKIFEGKRSNRLGARCFKKTRILLVRITNSKKNEKNSSIYLYEDYNTYIHTHTHTHIYIYYTPSLSSSVIVVQ</sequence>
<organism evidence="2 3">
    <name type="scientific">Armillaria tabescens</name>
    <name type="common">Ringless honey mushroom</name>
    <name type="synonym">Agaricus tabescens</name>
    <dbReference type="NCBI Taxonomy" id="1929756"/>
    <lineage>
        <taxon>Eukaryota</taxon>
        <taxon>Fungi</taxon>
        <taxon>Dikarya</taxon>
        <taxon>Basidiomycota</taxon>
        <taxon>Agaricomycotina</taxon>
        <taxon>Agaricomycetes</taxon>
        <taxon>Agaricomycetidae</taxon>
        <taxon>Agaricales</taxon>
        <taxon>Marasmiineae</taxon>
        <taxon>Physalacriaceae</taxon>
        <taxon>Desarmillaria</taxon>
    </lineage>
</organism>
<dbReference type="Proteomes" id="UP001175211">
    <property type="component" value="Unassembled WGS sequence"/>
</dbReference>